<sequence>MNTSGHEDKILKQVVCLDAAGGSDGEERPVYSVVIPVYNEQDVISTTCQRLKSVMDRLQAPYELIFVNDGSTDHSRSILKTLSVEDPTVKVVNFSRNFGHQAAVEAGMDYASGKAVIVIDADLQDPPEIIPRMVEKWKQGYDVVYGKRVARRGETRFKLWTAAAFYRMLRRLTDIEIPVDTGDFRLIDRKVCDVVTRMPEKARFMRGLVAWAGFRQAALEYVREPRLAGETKYPLSRMVRLSMDAVTSFSDKPLKWPLYAGGALAASGVAALLISMWRALAGARSDLLWLCSVILTGNGLVLTGIGIMGQYVSRIYDEVRQRPLYIVESARRLKRTSSHE</sequence>
<comment type="similarity">
    <text evidence="8">Belongs to the glycosyltransferase 2 family. GtrB subfamily.</text>
</comment>
<evidence type="ECO:0000256" key="1">
    <source>
        <dbReference type="ARBA" id="ARBA00004651"/>
    </source>
</evidence>
<evidence type="ECO:0000256" key="6">
    <source>
        <dbReference type="ARBA" id="ARBA00022989"/>
    </source>
</evidence>
<gene>
    <name evidence="11" type="primary">ykcC</name>
    <name evidence="11" type="ORF">COOX1_0325</name>
</gene>
<feature type="domain" description="Glycosyltransferase 2-like" evidence="10">
    <location>
        <begin position="32"/>
        <end position="193"/>
    </location>
</feature>
<dbReference type="EMBL" id="LR792683">
    <property type="protein sequence ID" value="CAB3390272.1"/>
    <property type="molecule type" value="Genomic_DNA"/>
</dbReference>
<comment type="subcellular location">
    <subcellularLocation>
        <location evidence="1">Cell membrane</location>
        <topology evidence="1">Multi-pass membrane protein</topology>
    </subcellularLocation>
</comment>
<keyword evidence="2" id="KW-1003">Cell membrane</keyword>
<feature type="transmembrane region" description="Helical" evidence="9">
    <location>
        <begin position="287"/>
        <end position="312"/>
    </location>
</feature>
<name>A0A6F9E1A9_9BACL</name>
<dbReference type="RefSeq" id="WP_170084746.1">
    <property type="nucleotide sequence ID" value="NZ_CP047972.1"/>
</dbReference>
<evidence type="ECO:0000313" key="12">
    <source>
        <dbReference type="Proteomes" id="UP000502196"/>
    </source>
</evidence>
<keyword evidence="7 9" id="KW-0472">Membrane</keyword>
<accession>A0A6F9E1A9</accession>
<keyword evidence="3 11" id="KW-0328">Glycosyltransferase</keyword>
<organism evidence="11 12">
    <name type="scientific">Kyrpidia spormannii</name>
    <dbReference type="NCBI Taxonomy" id="2055160"/>
    <lineage>
        <taxon>Bacteria</taxon>
        <taxon>Bacillati</taxon>
        <taxon>Bacillota</taxon>
        <taxon>Bacilli</taxon>
        <taxon>Bacillales</taxon>
        <taxon>Alicyclobacillaceae</taxon>
        <taxon>Kyrpidia</taxon>
    </lineage>
</organism>
<dbReference type="GO" id="GO:0016757">
    <property type="term" value="F:glycosyltransferase activity"/>
    <property type="evidence" value="ECO:0007669"/>
    <property type="project" value="UniProtKB-KW"/>
</dbReference>
<protein>
    <submittedName>
        <fullName evidence="11">Putative glycosyltransferase</fullName>
        <ecNumber evidence="11">2.4.-.-</ecNumber>
    </submittedName>
</protein>
<dbReference type="InterPro" id="IPR001173">
    <property type="entry name" value="Glyco_trans_2-like"/>
</dbReference>
<dbReference type="SUPFAM" id="SSF53448">
    <property type="entry name" value="Nucleotide-diphospho-sugar transferases"/>
    <property type="match status" value="1"/>
</dbReference>
<evidence type="ECO:0000256" key="7">
    <source>
        <dbReference type="ARBA" id="ARBA00023136"/>
    </source>
</evidence>
<evidence type="ECO:0000256" key="2">
    <source>
        <dbReference type="ARBA" id="ARBA00022475"/>
    </source>
</evidence>
<keyword evidence="5 9" id="KW-0812">Transmembrane</keyword>
<dbReference type="InterPro" id="IPR050256">
    <property type="entry name" value="Glycosyltransferase_2"/>
</dbReference>
<proteinExistence type="inferred from homology"/>
<dbReference type="PANTHER" id="PTHR48090:SF1">
    <property type="entry name" value="PROPHAGE BACTOPRENOL GLUCOSYL TRANSFERASE HOMOLOG"/>
    <property type="match status" value="1"/>
</dbReference>
<dbReference type="Proteomes" id="UP000502196">
    <property type="component" value="Chromosome"/>
</dbReference>
<evidence type="ECO:0000313" key="11">
    <source>
        <dbReference type="EMBL" id="CAB3390272.1"/>
    </source>
</evidence>
<keyword evidence="4 11" id="KW-0808">Transferase</keyword>
<dbReference type="Gene3D" id="3.90.550.10">
    <property type="entry name" value="Spore Coat Polysaccharide Biosynthesis Protein SpsA, Chain A"/>
    <property type="match status" value="1"/>
</dbReference>
<dbReference type="CDD" id="cd04187">
    <property type="entry name" value="DPM1_like_bac"/>
    <property type="match status" value="1"/>
</dbReference>
<keyword evidence="6 9" id="KW-1133">Transmembrane helix</keyword>
<evidence type="ECO:0000259" key="10">
    <source>
        <dbReference type="Pfam" id="PF00535"/>
    </source>
</evidence>
<dbReference type="FunFam" id="3.90.550.10:FF:000079">
    <property type="entry name" value="Probable glycosyl transferase"/>
    <property type="match status" value="1"/>
</dbReference>
<evidence type="ECO:0000256" key="8">
    <source>
        <dbReference type="ARBA" id="ARBA00038152"/>
    </source>
</evidence>
<dbReference type="Pfam" id="PF00535">
    <property type="entry name" value="Glycos_transf_2"/>
    <property type="match status" value="1"/>
</dbReference>
<evidence type="ECO:0000256" key="4">
    <source>
        <dbReference type="ARBA" id="ARBA00022679"/>
    </source>
</evidence>
<reference evidence="11 12" key="1">
    <citation type="submission" date="2020-04" db="EMBL/GenBank/DDBJ databases">
        <authorList>
            <person name="Hogendoorn C."/>
        </authorList>
    </citation>
    <scope>NUCLEOTIDE SEQUENCE [LARGE SCALE GENOMIC DNA]</scope>
    <source>
        <strain evidence="11">COOX1</strain>
    </source>
</reference>
<evidence type="ECO:0000256" key="5">
    <source>
        <dbReference type="ARBA" id="ARBA00022692"/>
    </source>
</evidence>
<dbReference type="GO" id="GO:0005886">
    <property type="term" value="C:plasma membrane"/>
    <property type="evidence" value="ECO:0007669"/>
    <property type="project" value="UniProtKB-SubCell"/>
</dbReference>
<feature type="transmembrane region" description="Helical" evidence="9">
    <location>
        <begin position="258"/>
        <end position="281"/>
    </location>
</feature>
<evidence type="ECO:0000256" key="9">
    <source>
        <dbReference type="SAM" id="Phobius"/>
    </source>
</evidence>
<dbReference type="InterPro" id="IPR029044">
    <property type="entry name" value="Nucleotide-diphossugar_trans"/>
</dbReference>
<evidence type="ECO:0000256" key="3">
    <source>
        <dbReference type="ARBA" id="ARBA00022676"/>
    </source>
</evidence>
<dbReference type="PANTHER" id="PTHR48090">
    <property type="entry name" value="UNDECAPRENYL-PHOSPHATE 4-DEOXY-4-FORMAMIDO-L-ARABINOSE TRANSFERASE-RELATED"/>
    <property type="match status" value="1"/>
</dbReference>
<dbReference type="EC" id="2.4.-.-" evidence="11"/>
<dbReference type="AlphaFoldDB" id="A0A6F9E1A9"/>